<gene>
    <name evidence="2" type="ORF">CfE428DRAFT_2350</name>
</gene>
<feature type="chain" id="PRO_5005662941" evidence="1">
    <location>
        <begin position="25"/>
        <end position="168"/>
    </location>
</feature>
<keyword evidence="3" id="KW-1185">Reference proteome</keyword>
<keyword evidence="1" id="KW-0732">Signal</keyword>
<dbReference type="Gene3D" id="3.40.1000.10">
    <property type="entry name" value="Mog1/PsbP, alpha/beta/alpha sandwich"/>
    <property type="match status" value="1"/>
</dbReference>
<dbReference type="STRING" id="497964.CfE428DRAFT_2350"/>
<name>B4D0B2_9BACT</name>
<organism evidence="2 3">
    <name type="scientific">Chthoniobacter flavus Ellin428</name>
    <dbReference type="NCBI Taxonomy" id="497964"/>
    <lineage>
        <taxon>Bacteria</taxon>
        <taxon>Pseudomonadati</taxon>
        <taxon>Verrucomicrobiota</taxon>
        <taxon>Spartobacteria</taxon>
        <taxon>Chthoniobacterales</taxon>
        <taxon>Chthoniobacteraceae</taxon>
        <taxon>Chthoniobacter</taxon>
    </lineage>
</organism>
<dbReference type="PROSITE" id="PS51257">
    <property type="entry name" value="PROKAR_LIPOPROTEIN"/>
    <property type="match status" value="1"/>
</dbReference>
<comment type="caution">
    <text evidence="2">The sequence shown here is derived from an EMBL/GenBank/DDBJ whole genome shotgun (WGS) entry which is preliminary data.</text>
</comment>
<evidence type="ECO:0000313" key="3">
    <source>
        <dbReference type="Proteomes" id="UP000005824"/>
    </source>
</evidence>
<dbReference type="InParanoid" id="B4D0B2"/>
<sequence length="168" mass="18143" precursor="true">MKIRTFLPTLLAAACLLHTGSLFGKEFKLPNADFAVATVDIPGSWKPEAVDNGVEAQSKDGSFYLSIVAAGTDKGVQADIDATKDMLKEHKVKINDSTEKTGKGDVNGFPTESVTIKGKDEDGPCTVTILIVSIKQKVLVITYWFNDSELSKHEKEIDAIQKSLKAAS</sequence>
<dbReference type="AlphaFoldDB" id="B4D0B2"/>
<reference evidence="2 3" key="1">
    <citation type="journal article" date="2011" name="J. Bacteriol.">
        <title>Genome sequence of Chthoniobacter flavus Ellin428, an aerobic heterotrophic soil bacterium.</title>
        <authorList>
            <person name="Kant R."/>
            <person name="van Passel M.W."/>
            <person name="Palva A."/>
            <person name="Lucas S."/>
            <person name="Lapidus A."/>
            <person name="Glavina Del Rio T."/>
            <person name="Dalin E."/>
            <person name="Tice H."/>
            <person name="Bruce D."/>
            <person name="Goodwin L."/>
            <person name="Pitluck S."/>
            <person name="Larimer F.W."/>
            <person name="Land M.L."/>
            <person name="Hauser L."/>
            <person name="Sangwan P."/>
            <person name="de Vos W.M."/>
            <person name="Janssen P.H."/>
            <person name="Smidt H."/>
        </authorList>
    </citation>
    <scope>NUCLEOTIDE SEQUENCE [LARGE SCALE GENOMIC DNA]</scope>
    <source>
        <strain evidence="2 3">Ellin428</strain>
    </source>
</reference>
<evidence type="ECO:0000256" key="1">
    <source>
        <dbReference type="SAM" id="SignalP"/>
    </source>
</evidence>
<dbReference type="Proteomes" id="UP000005824">
    <property type="component" value="Unassembled WGS sequence"/>
</dbReference>
<dbReference type="EMBL" id="ABVL01000005">
    <property type="protein sequence ID" value="EDY20426.1"/>
    <property type="molecule type" value="Genomic_DNA"/>
</dbReference>
<feature type="signal peptide" evidence="1">
    <location>
        <begin position="1"/>
        <end position="24"/>
    </location>
</feature>
<dbReference type="eggNOG" id="ENOG5033P3H">
    <property type="taxonomic scope" value="Bacteria"/>
</dbReference>
<dbReference type="RefSeq" id="WP_006979675.1">
    <property type="nucleotide sequence ID" value="NZ_ABVL01000005.1"/>
</dbReference>
<proteinExistence type="predicted"/>
<protein>
    <submittedName>
        <fullName evidence="2">Uncharacterized protein</fullName>
    </submittedName>
</protein>
<evidence type="ECO:0000313" key="2">
    <source>
        <dbReference type="EMBL" id="EDY20426.1"/>
    </source>
</evidence>
<accession>B4D0B2</accession>